<evidence type="ECO:0000313" key="1">
    <source>
        <dbReference type="EMBL" id="ACZ09223.1"/>
    </source>
</evidence>
<dbReference type="KEGG" id="str:Sterm_2370"/>
<evidence type="ECO:0008006" key="3">
    <source>
        <dbReference type="Google" id="ProtNLM"/>
    </source>
</evidence>
<reference evidence="2" key="1">
    <citation type="submission" date="2009-09" db="EMBL/GenBank/DDBJ databases">
        <title>The complete chromosome of Sebaldella termitidis ATCC 33386.</title>
        <authorList>
            <consortium name="US DOE Joint Genome Institute (JGI-PGF)"/>
            <person name="Lucas S."/>
            <person name="Copeland A."/>
            <person name="Lapidus A."/>
            <person name="Glavina del Rio T."/>
            <person name="Dalin E."/>
            <person name="Tice H."/>
            <person name="Bruce D."/>
            <person name="Goodwin L."/>
            <person name="Pitluck S."/>
            <person name="Kyrpides N."/>
            <person name="Mavromatis K."/>
            <person name="Ivanova N."/>
            <person name="Mikhailova N."/>
            <person name="Sims D."/>
            <person name="Meincke L."/>
            <person name="Brettin T."/>
            <person name="Detter J.C."/>
            <person name="Han C."/>
            <person name="Larimer F."/>
            <person name="Land M."/>
            <person name="Hauser L."/>
            <person name="Markowitz V."/>
            <person name="Cheng J.F."/>
            <person name="Hugenholtz P."/>
            <person name="Woyke T."/>
            <person name="Wu D."/>
            <person name="Eisen J.A."/>
        </authorList>
    </citation>
    <scope>NUCLEOTIDE SEQUENCE [LARGE SCALE GENOMIC DNA]</scope>
    <source>
        <strain evidence="2">ATCC 33386 / NCTC 11300</strain>
    </source>
</reference>
<dbReference type="EMBL" id="CP001739">
    <property type="protein sequence ID" value="ACZ09223.1"/>
    <property type="molecule type" value="Genomic_DNA"/>
</dbReference>
<dbReference type="InterPro" id="IPR025346">
    <property type="entry name" value="DUF4250"/>
</dbReference>
<proteinExistence type="predicted"/>
<sequence>MKIDAEKTDINILLSIVNMKLRDDFSDLDDFSAYYDIKKEALEERLKNHGYEYSVSNKQFIKKA</sequence>
<dbReference type="RefSeq" id="WP_012861817.1">
    <property type="nucleotide sequence ID" value="NC_013517.1"/>
</dbReference>
<keyword evidence="2" id="KW-1185">Reference proteome</keyword>
<name>D1AL80_SEBTE</name>
<evidence type="ECO:0000313" key="2">
    <source>
        <dbReference type="Proteomes" id="UP000000845"/>
    </source>
</evidence>
<reference evidence="1 2" key="2">
    <citation type="journal article" date="2010" name="Stand. Genomic Sci.">
        <title>Complete genome sequence of Sebaldella termitidis type strain (NCTC 11300).</title>
        <authorList>
            <person name="Harmon-Smith M."/>
            <person name="Celia L."/>
            <person name="Chertkov O."/>
            <person name="Lapidus A."/>
            <person name="Copeland A."/>
            <person name="Glavina Del Rio T."/>
            <person name="Nolan M."/>
            <person name="Lucas S."/>
            <person name="Tice H."/>
            <person name="Cheng J.F."/>
            <person name="Han C."/>
            <person name="Detter J.C."/>
            <person name="Bruce D."/>
            <person name="Goodwin L."/>
            <person name="Pitluck S."/>
            <person name="Pati A."/>
            <person name="Liolios K."/>
            <person name="Ivanova N."/>
            <person name="Mavromatis K."/>
            <person name="Mikhailova N."/>
            <person name="Chen A."/>
            <person name="Palaniappan K."/>
            <person name="Land M."/>
            <person name="Hauser L."/>
            <person name="Chang Y.J."/>
            <person name="Jeffries C.D."/>
            <person name="Brettin T."/>
            <person name="Goker M."/>
            <person name="Beck B."/>
            <person name="Bristow J."/>
            <person name="Eisen J.A."/>
            <person name="Markowitz V."/>
            <person name="Hugenholtz P."/>
            <person name="Kyrpides N.C."/>
            <person name="Klenk H.P."/>
            <person name="Chen F."/>
        </authorList>
    </citation>
    <scope>NUCLEOTIDE SEQUENCE [LARGE SCALE GENOMIC DNA]</scope>
    <source>
        <strain evidence="2">ATCC 33386 / NCTC 11300</strain>
    </source>
</reference>
<accession>D1AL80</accession>
<dbReference type="eggNOG" id="ENOG50339TV">
    <property type="taxonomic scope" value="Bacteria"/>
</dbReference>
<dbReference type="STRING" id="526218.Sterm_2370"/>
<gene>
    <name evidence="1" type="ordered locus">Sterm_2370</name>
</gene>
<protein>
    <recommendedName>
        <fullName evidence="3">DUF4250 domain-containing protein</fullName>
    </recommendedName>
</protein>
<dbReference type="HOGENOM" id="CLU_182788_1_0_0"/>
<dbReference type="AlphaFoldDB" id="D1AL80"/>
<dbReference type="Pfam" id="PF14056">
    <property type="entry name" value="DUF4250"/>
    <property type="match status" value="1"/>
</dbReference>
<organism evidence="1 2">
    <name type="scientific">Sebaldella termitidis (strain ATCC 33386 / NCTC 11300)</name>
    <dbReference type="NCBI Taxonomy" id="526218"/>
    <lineage>
        <taxon>Bacteria</taxon>
        <taxon>Fusobacteriati</taxon>
        <taxon>Fusobacteriota</taxon>
        <taxon>Fusobacteriia</taxon>
        <taxon>Fusobacteriales</taxon>
        <taxon>Leptotrichiaceae</taxon>
        <taxon>Sebaldella</taxon>
    </lineage>
</organism>
<dbReference type="Proteomes" id="UP000000845">
    <property type="component" value="Chromosome"/>
</dbReference>